<dbReference type="NCBIfam" id="TIGR03816">
    <property type="entry name" value="tadE_like_DECH"/>
    <property type="match status" value="1"/>
</dbReference>
<dbReference type="EMBL" id="LFBV01000012">
    <property type="protein sequence ID" value="OKH90527.1"/>
    <property type="molecule type" value="Genomic_DNA"/>
</dbReference>
<dbReference type="STRING" id="1048205.AB852_35280"/>
<sequence length="103" mass="10360">MAVAVLGLVFGVLLAMSHAMVVRHKAAGAADLAALAAAEHWMAGQAGACARARLVAGAQEGRLVRCVLNGEVVEVTAAVGEGMFAAEMRSRAGPATVPLPGVR</sequence>
<proteinExistence type="predicted"/>
<gene>
    <name evidence="1" type="ORF">AB852_35280</name>
</gene>
<reference evidence="1 2" key="1">
    <citation type="submission" date="2015-06" db="EMBL/GenBank/DDBJ databases">
        <title>Cloning and characterization of the uncialamcin biosynthetic gene cluster.</title>
        <authorList>
            <person name="Yan X."/>
            <person name="Huang T."/>
            <person name="Ge H."/>
            <person name="Shen B."/>
        </authorList>
    </citation>
    <scope>NUCLEOTIDE SEQUENCE [LARGE SCALE GENOMIC DNA]</scope>
    <source>
        <strain evidence="1 2">DCA2648</strain>
    </source>
</reference>
<dbReference type="InterPro" id="IPR021202">
    <property type="entry name" value="Rv3654c-like"/>
</dbReference>
<keyword evidence="2" id="KW-1185">Reference proteome</keyword>
<name>A0A1Q4UY61_9ACTN</name>
<comment type="caution">
    <text evidence="1">The sequence shown here is derived from an EMBL/GenBank/DDBJ whole genome shotgun (WGS) entry which is preliminary data.</text>
</comment>
<dbReference type="AlphaFoldDB" id="A0A1Q4UY61"/>
<organism evidence="1 2">
    <name type="scientific">Streptomyces uncialis</name>
    <dbReference type="NCBI Taxonomy" id="1048205"/>
    <lineage>
        <taxon>Bacteria</taxon>
        <taxon>Bacillati</taxon>
        <taxon>Actinomycetota</taxon>
        <taxon>Actinomycetes</taxon>
        <taxon>Kitasatosporales</taxon>
        <taxon>Streptomycetaceae</taxon>
        <taxon>Streptomyces</taxon>
    </lineage>
</organism>
<dbReference type="Proteomes" id="UP000186455">
    <property type="component" value="Unassembled WGS sequence"/>
</dbReference>
<evidence type="ECO:0000313" key="1">
    <source>
        <dbReference type="EMBL" id="OKH90527.1"/>
    </source>
</evidence>
<protein>
    <submittedName>
        <fullName evidence="1">Membrane protein</fullName>
    </submittedName>
</protein>
<evidence type="ECO:0000313" key="2">
    <source>
        <dbReference type="Proteomes" id="UP000186455"/>
    </source>
</evidence>
<accession>A0A1Q4UY61</accession>